<dbReference type="InterPro" id="IPR015928">
    <property type="entry name" value="Aconitase/3IPM_dehydase_swvl"/>
</dbReference>
<feature type="domain" description="Aconitase/3-isopropylmalate dehydratase large subunit alpha/beta/alpha" evidence="7">
    <location>
        <begin position="8"/>
        <end position="408"/>
    </location>
</feature>
<evidence type="ECO:0000313" key="10">
    <source>
        <dbReference type="Proteomes" id="UP001205748"/>
    </source>
</evidence>
<evidence type="ECO:0000256" key="6">
    <source>
        <dbReference type="ARBA" id="ARBA00023014"/>
    </source>
</evidence>
<evidence type="ECO:0000256" key="3">
    <source>
        <dbReference type="ARBA" id="ARBA00011245"/>
    </source>
</evidence>
<keyword evidence="6" id="KW-0411">Iron-sulfur</keyword>
<comment type="caution">
    <text evidence="9">The sequence shown here is derived from an EMBL/GenBank/DDBJ whole genome shotgun (WGS) entry which is preliminary data.</text>
</comment>
<dbReference type="PANTHER" id="PTHR43160:SF3">
    <property type="entry name" value="ACONITATE HYDRATASE, MITOCHONDRIAL"/>
    <property type="match status" value="1"/>
</dbReference>
<dbReference type="InterPro" id="IPR050926">
    <property type="entry name" value="Aconitase/IPM_isomerase"/>
</dbReference>
<feature type="domain" description="Aconitase A/isopropylmalate dehydratase small subunit swivel" evidence="8">
    <location>
        <begin position="515"/>
        <end position="580"/>
    </location>
</feature>
<comment type="similarity">
    <text evidence="2">Belongs to the aconitase/IPM isomerase family.</text>
</comment>
<evidence type="ECO:0000256" key="5">
    <source>
        <dbReference type="ARBA" id="ARBA00023004"/>
    </source>
</evidence>
<dbReference type="GO" id="GO:0051539">
    <property type="term" value="F:4 iron, 4 sulfur cluster binding"/>
    <property type="evidence" value="ECO:0007669"/>
    <property type="project" value="TreeGrafter"/>
</dbReference>
<keyword evidence="5" id="KW-0408">Iron</keyword>
<dbReference type="RefSeq" id="WP_257531162.1">
    <property type="nucleotide sequence ID" value="NZ_JANKAS010000007.1"/>
</dbReference>
<keyword evidence="4" id="KW-0479">Metal-binding</keyword>
<dbReference type="PROSITE" id="PS00450">
    <property type="entry name" value="ACONITASE_1"/>
    <property type="match status" value="1"/>
</dbReference>
<dbReference type="InterPro" id="IPR015931">
    <property type="entry name" value="Acnase/IPM_dHydase_lsu_aba_1/3"/>
</dbReference>
<dbReference type="InterPro" id="IPR006250">
    <property type="entry name" value="Aconitase_put"/>
</dbReference>
<reference evidence="9" key="1">
    <citation type="submission" date="2022-07" db="EMBL/GenBank/DDBJ databases">
        <title>Enhanced cultured diversity of the mouse gut microbiota enables custom-made synthetic communities.</title>
        <authorList>
            <person name="Afrizal A."/>
        </authorList>
    </citation>
    <scope>NUCLEOTIDE SEQUENCE</scope>
    <source>
        <strain evidence="9">DSM 28593</strain>
    </source>
</reference>
<dbReference type="InterPro" id="IPR018136">
    <property type="entry name" value="Aconitase_4Fe-4S_BS"/>
</dbReference>
<dbReference type="NCBIfam" id="NF005558">
    <property type="entry name" value="PRK07229.1"/>
    <property type="match status" value="1"/>
</dbReference>
<comment type="cofactor">
    <cofactor evidence="1">
        <name>[4Fe-4S] cluster</name>
        <dbReference type="ChEBI" id="CHEBI:49883"/>
    </cofactor>
</comment>
<dbReference type="Gene3D" id="3.20.19.10">
    <property type="entry name" value="Aconitase, domain 4"/>
    <property type="match status" value="1"/>
</dbReference>
<dbReference type="AlphaFoldDB" id="A0AAE3L022"/>
<dbReference type="InterPro" id="IPR000573">
    <property type="entry name" value="AconitaseA/IPMdHydase_ssu_swvl"/>
</dbReference>
<dbReference type="Pfam" id="PF00330">
    <property type="entry name" value="Aconitase"/>
    <property type="match status" value="1"/>
</dbReference>
<dbReference type="Pfam" id="PF00694">
    <property type="entry name" value="Aconitase_C"/>
    <property type="match status" value="1"/>
</dbReference>
<dbReference type="Proteomes" id="UP001205748">
    <property type="component" value="Unassembled WGS sequence"/>
</dbReference>
<dbReference type="GO" id="GO:0005829">
    <property type="term" value="C:cytosol"/>
    <property type="evidence" value="ECO:0007669"/>
    <property type="project" value="TreeGrafter"/>
</dbReference>
<proteinExistence type="inferred from homology"/>
<dbReference type="SUPFAM" id="SSF52016">
    <property type="entry name" value="LeuD/IlvD-like"/>
    <property type="match status" value="1"/>
</dbReference>
<protein>
    <submittedName>
        <fullName evidence="9">Aconitate hydratase</fullName>
        <ecNumber evidence="9">4.2.1.3</ecNumber>
    </submittedName>
</protein>
<dbReference type="GO" id="GO:0046872">
    <property type="term" value="F:metal ion binding"/>
    <property type="evidence" value="ECO:0007669"/>
    <property type="project" value="UniProtKB-KW"/>
</dbReference>
<dbReference type="NCBIfam" id="TIGR01342">
    <property type="entry name" value="acon_putative"/>
    <property type="match status" value="1"/>
</dbReference>
<evidence type="ECO:0000313" key="9">
    <source>
        <dbReference type="EMBL" id="MCR1899132.1"/>
    </source>
</evidence>
<dbReference type="EC" id="4.2.1.3" evidence="9"/>
<evidence type="ECO:0000259" key="7">
    <source>
        <dbReference type="Pfam" id="PF00330"/>
    </source>
</evidence>
<dbReference type="GO" id="GO:0006099">
    <property type="term" value="P:tricarboxylic acid cycle"/>
    <property type="evidence" value="ECO:0007669"/>
    <property type="project" value="TreeGrafter"/>
</dbReference>
<sequence>MKNNLTQKIILAHLTKASEMKVGEEIYLKMDQTLTHDITAVMAYLAFEKLEIPRVRTQCSVSYLDHNLLYVDHKTPDDHIYLQSIAKKYGLYLSRPGNGICHSVHSARFGIPGKTIMGSDSHTTSAGSIGMLSFGAGGMDVARAMAGLPMRFQMPSIVKVNLIGKLNPGVTAKDVILEMLRRYGVKGGLGKVFEYVGEGTQSLEVPERLTITNMGAEMGATSSIFPADDVVRRFFKAQNREKDFVEILPDQDAQYDEEVTIDLSQLQPLVACPSQPDQVKTIAEAPKVKVHQVYIGSCTNASYADIKKAAMVLKGKKVHEDVQLTLSVSTRQIFKQLLREGIIEDLIDAGARITEIACGACTGIGQAPPTKGVSVRTSNRNFPGRSGTADAQLYLVSPEVAAATAITGVLTEAKDVMEDVSILARVKEPLSYVIDDSMMIKPLEDGRDVEIIRGPNIKPLPINDSPTHTLRAKVSLKAEDNISTDDITPANAQFSSMRSNIPLIAEYAYSRYDAQFVQRAKEMKTSIIVGGENYGQGSSREHAAITPMFLGVKAVLVKSMARIHKNNLVNHGVIPILFENPADYEHIDLGDEIEIKDLIEGLKKKEVTIFNQTKGNSFNGVLDLSDAEVNILLCGGQLAYIKSQLA</sequence>
<evidence type="ECO:0000256" key="1">
    <source>
        <dbReference type="ARBA" id="ARBA00001966"/>
    </source>
</evidence>
<gene>
    <name evidence="9" type="ORF">NSA47_09065</name>
</gene>
<keyword evidence="10" id="KW-1185">Reference proteome</keyword>
<evidence type="ECO:0000256" key="2">
    <source>
        <dbReference type="ARBA" id="ARBA00007185"/>
    </source>
</evidence>
<dbReference type="InterPro" id="IPR001030">
    <property type="entry name" value="Acoase/IPM_deHydtase_lsu_aba"/>
</dbReference>
<comment type="subunit">
    <text evidence="3">Monomer.</text>
</comment>
<keyword evidence="9" id="KW-0456">Lyase</keyword>
<dbReference type="InterPro" id="IPR036008">
    <property type="entry name" value="Aconitase_4Fe-4S_dom"/>
</dbReference>
<dbReference type="Gene3D" id="3.30.499.10">
    <property type="entry name" value="Aconitase, domain 3"/>
    <property type="match status" value="2"/>
</dbReference>
<dbReference type="GO" id="GO:0003994">
    <property type="term" value="F:aconitate hydratase activity"/>
    <property type="evidence" value="ECO:0007669"/>
    <property type="project" value="UniProtKB-EC"/>
</dbReference>
<accession>A0AAE3L022</accession>
<evidence type="ECO:0000259" key="8">
    <source>
        <dbReference type="Pfam" id="PF00694"/>
    </source>
</evidence>
<dbReference type="PRINTS" id="PR00415">
    <property type="entry name" value="ACONITASE"/>
</dbReference>
<dbReference type="EMBL" id="JANKAS010000007">
    <property type="protein sequence ID" value="MCR1899132.1"/>
    <property type="molecule type" value="Genomic_DNA"/>
</dbReference>
<organism evidence="9 10">
    <name type="scientific">Irregularibacter muris</name>
    <dbReference type="NCBI Taxonomy" id="1796619"/>
    <lineage>
        <taxon>Bacteria</taxon>
        <taxon>Bacillati</taxon>
        <taxon>Bacillota</taxon>
        <taxon>Clostridia</taxon>
        <taxon>Eubacteriales</taxon>
        <taxon>Eubacteriaceae</taxon>
        <taxon>Irregularibacter</taxon>
    </lineage>
</organism>
<name>A0AAE3L022_9FIRM</name>
<dbReference type="SUPFAM" id="SSF53732">
    <property type="entry name" value="Aconitase iron-sulfur domain"/>
    <property type="match status" value="1"/>
</dbReference>
<dbReference type="PANTHER" id="PTHR43160">
    <property type="entry name" value="ACONITATE HYDRATASE B"/>
    <property type="match status" value="1"/>
</dbReference>
<evidence type="ECO:0000256" key="4">
    <source>
        <dbReference type="ARBA" id="ARBA00022723"/>
    </source>
</evidence>